<evidence type="ECO:0000256" key="5">
    <source>
        <dbReference type="PIRNR" id="PIRNR038471"/>
    </source>
</evidence>
<proteinExistence type="inferred from homology"/>
<dbReference type="Proteomes" id="UP000624703">
    <property type="component" value="Unassembled WGS sequence"/>
</dbReference>
<dbReference type="Pfam" id="PF04085">
    <property type="entry name" value="MreC"/>
    <property type="match status" value="1"/>
</dbReference>
<dbReference type="AlphaFoldDB" id="A0A8J7MGZ6"/>
<dbReference type="GO" id="GO:0008360">
    <property type="term" value="P:regulation of cell shape"/>
    <property type="evidence" value="ECO:0007669"/>
    <property type="project" value="UniProtKB-KW"/>
</dbReference>
<keyword evidence="6" id="KW-0175">Coiled coil</keyword>
<evidence type="ECO:0000313" key="9">
    <source>
        <dbReference type="Proteomes" id="UP000624703"/>
    </source>
</evidence>
<keyword evidence="3 5" id="KW-0133">Cell shape</keyword>
<dbReference type="EMBL" id="JAENIM010000041">
    <property type="protein sequence ID" value="MBK1791659.1"/>
    <property type="molecule type" value="Genomic_DNA"/>
</dbReference>
<comment type="similarity">
    <text evidence="1 5">Belongs to the MreC family.</text>
</comment>
<dbReference type="InterPro" id="IPR042175">
    <property type="entry name" value="Cell/Rod_MreC_2"/>
</dbReference>
<accession>A0A8J7MGZ6</accession>
<evidence type="ECO:0000256" key="1">
    <source>
        <dbReference type="ARBA" id="ARBA00009369"/>
    </source>
</evidence>
<dbReference type="PANTHER" id="PTHR34138:SF1">
    <property type="entry name" value="CELL SHAPE-DETERMINING PROTEIN MREC"/>
    <property type="match status" value="1"/>
</dbReference>
<dbReference type="Gene3D" id="2.40.10.350">
    <property type="entry name" value="Rod shape-determining protein MreC, domain 2"/>
    <property type="match status" value="1"/>
</dbReference>
<dbReference type="InterPro" id="IPR007221">
    <property type="entry name" value="MreC"/>
</dbReference>
<evidence type="ECO:0000256" key="6">
    <source>
        <dbReference type="SAM" id="Coils"/>
    </source>
</evidence>
<protein>
    <recommendedName>
        <fullName evidence="2 5">Cell shape-determining protein MreC</fullName>
    </recommendedName>
    <alternativeName>
        <fullName evidence="4 5">Cell shape protein MreC</fullName>
    </alternativeName>
</protein>
<dbReference type="NCBIfam" id="TIGR00219">
    <property type="entry name" value="mreC"/>
    <property type="match status" value="1"/>
</dbReference>
<organism evidence="8 9">
    <name type="scientific">Persicirhabdus sediminis</name>
    <dbReference type="NCBI Taxonomy" id="454144"/>
    <lineage>
        <taxon>Bacteria</taxon>
        <taxon>Pseudomonadati</taxon>
        <taxon>Verrucomicrobiota</taxon>
        <taxon>Verrucomicrobiia</taxon>
        <taxon>Verrucomicrobiales</taxon>
        <taxon>Verrucomicrobiaceae</taxon>
        <taxon>Persicirhabdus</taxon>
    </lineage>
</organism>
<sequence length="267" mass="29322">MKPHNLIALLLFLAGAIWAITRSEHSVQRIQASYYELAGPLLTQSSAASAKARNFLDEVKHSEETNVQLQLANDELAKLRVEIAHLRKLEEQNVDLHRALDFQENSPFHVMAANIIRRNPATWWQEAVIDRGSLNGLTKQQAVLDAAGLIGKVNRLSEDTSTIILLTDESCHVSAKVDGTPEAGILSGQRGQSRERTALRLRYLSKNAAIEPGMKVYTTGRGGLFPADILLGTVESFESGEVDAEALVRPAVDFTNLKTVFVLTQDG</sequence>
<comment type="caution">
    <text evidence="8">The sequence shown here is derived from an EMBL/GenBank/DDBJ whole genome shotgun (WGS) entry which is preliminary data.</text>
</comment>
<dbReference type="PIRSF" id="PIRSF038471">
    <property type="entry name" value="MreC"/>
    <property type="match status" value="1"/>
</dbReference>
<feature type="domain" description="Rod shape-determining protein MreC beta-barrel core" evidence="7">
    <location>
        <begin position="115"/>
        <end position="263"/>
    </location>
</feature>
<dbReference type="RefSeq" id="WP_200311678.1">
    <property type="nucleotide sequence ID" value="NZ_JAENIM010000041.1"/>
</dbReference>
<evidence type="ECO:0000256" key="2">
    <source>
        <dbReference type="ARBA" id="ARBA00013855"/>
    </source>
</evidence>
<name>A0A8J7MGZ6_9BACT</name>
<dbReference type="InterPro" id="IPR055342">
    <property type="entry name" value="MreC_beta-barrel_core"/>
</dbReference>
<dbReference type="Gene3D" id="2.40.10.340">
    <property type="entry name" value="Rod shape-determining protein MreC, domain 1"/>
    <property type="match status" value="1"/>
</dbReference>
<feature type="coiled-coil region" evidence="6">
    <location>
        <begin position="62"/>
        <end position="106"/>
    </location>
</feature>
<evidence type="ECO:0000256" key="4">
    <source>
        <dbReference type="ARBA" id="ARBA00032089"/>
    </source>
</evidence>
<comment type="function">
    <text evidence="5">Involved in formation and maintenance of cell shape.</text>
</comment>
<dbReference type="PANTHER" id="PTHR34138">
    <property type="entry name" value="CELL SHAPE-DETERMINING PROTEIN MREC"/>
    <property type="match status" value="1"/>
</dbReference>
<keyword evidence="9" id="KW-1185">Reference proteome</keyword>
<evidence type="ECO:0000259" key="7">
    <source>
        <dbReference type="Pfam" id="PF04085"/>
    </source>
</evidence>
<evidence type="ECO:0000313" key="8">
    <source>
        <dbReference type="EMBL" id="MBK1791659.1"/>
    </source>
</evidence>
<evidence type="ECO:0000256" key="3">
    <source>
        <dbReference type="ARBA" id="ARBA00022960"/>
    </source>
</evidence>
<reference evidence="8" key="1">
    <citation type="submission" date="2021-01" db="EMBL/GenBank/DDBJ databases">
        <title>Modified the classification status of verrucomicrobia.</title>
        <authorList>
            <person name="Feng X."/>
        </authorList>
    </citation>
    <scope>NUCLEOTIDE SEQUENCE</scope>
    <source>
        <strain evidence="8">_KCTC 22039</strain>
    </source>
</reference>
<gene>
    <name evidence="8" type="primary">mreC</name>
    <name evidence="8" type="ORF">JIN82_10900</name>
</gene>
<dbReference type="InterPro" id="IPR042177">
    <property type="entry name" value="Cell/Rod_1"/>
</dbReference>
<dbReference type="GO" id="GO:0005886">
    <property type="term" value="C:plasma membrane"/>
    <property type="evidence" value="ECO:0007669"/>
    <property type="project" value="TreeGrafter"/>
</dbReference>